<dbReference type="Pfam" id="PF01890">
    <property type="entry name" value="CbiG_C"/>
    <property type="match status" value="1"/>
</dbReference>
<protein>
    <submittedName>
        <fullName evidence="3">CbiG protein</fullName>
    </submittedName>
</protein>
<sequence length="122" mass="12448">MIVAGFGFRLEADVFSLISAYQQAREGVPPVTHIATVADKAQALAELANLLDLPVIAVPPERLAQVHTLTVSTAAQAARGVGSVAEASALAAFEGAAAALAGPRHISRDRMATCAIAMGVSE</sequence>
<gene>
    <name evidence="2" type="ORF">BES08_17785</name>
    <name evidence="3" type="ORF">BV97_05441</name>
</gene>
<evidence type="ECO:0000313" key="3">
    <source>
        <dbReference type="EMBL" id="EZP70317.1"/>
    </source>
</evidence>
<proteinExistence type="predicted"/>
<keyword evidence="2" id="KW-0614">Plasmid</keyword>
<reference evidence="5" key="3">
    <citation type="journal article" date="2017" name="J. Biotechnol.">
        <title>Complete genome sequence of Novosphingobium resinovorum SA1, a versatile xenobiotic-degrading bacterium capable of utilizing sulfanilic acid.</title>
        <authorList>
            <person name="Hegedus B."/>
            <person name="Kos P.B."/>
            <person name="Balint B."/>
            <person name="Maroti G."/>
            <person name="Gan H.M."/>
            <person name="Perei K."/>
            <person name="Rakhely G."/>
        </authorList>
    </citation>
    <scope>NUCLEOTIDE SEQUENCE [LARGE SCALE GENOMIC DNA]</scope>
    <source>
        <strain evidence="5">SA1</strain>
    </source>
</reference>
<dbReference type="InterPro" id="IPR002750">
    <property type="entry name" value="CobE/GbiG_C"/>
</dbReference>
<dbReference type="OrthoDB" id="7475241at2"/>
<dbReference type="EMBL" id="CP017076">
    <property type="protein sequence ID" value="AOR79997.1"/>
    <property type="molecule type" value="Genomic_DNA"/>
</dbReference>
<evidence type="ECO:0000259" key="1">
    <source>
        <dbReference type="Pfam" id="PF01890"/>
    </source>
</evidence>
<dbReference type="EMBL" id="JFYZ01000068">
    <property type="protein sequence ID" value="EZP70317.1"/>
    <property type="molecule type" value="Genomic_DNA"/>
</dbReference>
<dbReference type="Gene3D" id="3.30.420.180">
    <property type="entry name" value="CobE/GbiG C-terminal domain"/>
    <property type="match status" value="1"/>
</dbReference>
<dbReference type="Proteomes" id="UP000094626">
    <property type="component" value="Plasmid pSA1"/>
</dbReference>
<accession>A0A031JAM4</accession>
<feature type="domain" description="CobE/GbiG C-terminal" evidence="1">
    <location>
        <begin position="2"/>
        <end position="117"/>
    </location>
</feature>
<dbReference type="PATRIC" id="fig|158500.4.peg.5515"/>
<geneLocation type="plasmid" evidence="2 5">
    <name>pSA1</name>
</geneLocation>
<organism evidence="3 4">
    <name type="scientific">Novosphingobium resinovorum</name>
    <dbReference type="NCBI Taxonomy" id="158500"/>
    <lineage>
        <taxon>Bacteria</taxon>
        <taxon>Pseudomonadati</taxon>
        <taxon>Pseudomonadota</taxon>
        <taxon>Alphaproteobacteria</taxon>
        <taxon>Sphingomonadales</taxon>
        <taxon>Sphingomonadaceae</taxon>
        <taxon>Novosphingobium</taxon>
    </lineage>
</organism>
<dbReference type="Proteomes" id="UP000024329">
    <property type="component" value="Unassembled WGS sequence"/>
</dbReference>
<name>A0A031JAM4_9SPHN</name>
<reference evidence="3 4" key="1">
    <citation type="submission" date="2014-03" db="EMBL/GenBank/DDBJ databases">
        <title>Whole genome sequence of Novosphingobium resinovorum KF1.</title>
        <authorList>
            <person name="Gan H.M."/>
            <person name="Gan H.Y."/>
            <person name="Chew T.H."/>
            <person name="Savka M.A."/>
        </authorList>
    </citation>
    <scope>NUCLEOTIDE SEQUENCE [LARGE SCALE GENOMIC DNA]</scope>
    <source>
        <strain evidence="3 4">KF1</strain>
    </source>
</reference>
<evidence type="ECO:0000313" key="2">
    <source>
        <dbReference type="EMBL" id="AOR79997.1"/>
    </source>
</evidence>
<evidence type="ECO:0000313" key="5">
    <source>
        <dbReference type="Proteomes" id="UP000094626"/>
    </source>
</evidence>
<dbReference type="AlphaFoldDB" id="A0A031JAM4"/>
<dbReference type="RefSeq" id="WP_036530638.1">
    <property type="nucleotide sequence ID" value="NZ_CP017076.1"/>
</dbReference>
<dbReference type="SUPFAM" id="SSF159664">
    <property type="entry name" value="CobE/GbiG C-terminal domain-like"/>
    <property type="match status" value="1"/>
</dbReference>
<dbReference type="KEGG" id="nre:BES08_17785"/>
<keyword evidence="5" id="KW-1185">Reference proteome</keyword>
<evidence type="ECO:0000313" key="4">
    <source>
        <dbReference type="Proteomes" id="UP000024329"/>
    </source>
</evidence>
<dbReference type="GO" id="GO:0009236">
    <property type="term" value="P:cobalamin biosynthetic process"/>
    <property type="evidence" value="ECO:0007669"/>
    <property type="project" value="InterPro"/>
</dbReference>
<reference evidence="2" key="2">
    <citation type="submission" date="2016-08" db="EMBL/GenBank/DDBJ databases">
        <authorList>
            <person name="Seilhamer J.J."/>
        </authorList>
    </citation>
    <scope>NUCLEOTIDE SEQUENCE [LARGE SCALE GENOMIC DNA]</scope>
    <source>
        <strain evidence="2">SA1</strain>
        <plasmid evidence="2">pSA1</plasmid>
    </source>
</reference>
<dbReference type="InterPro" id="IPR036518">
    <property type="entry name" value="CobE/GbiG_C_sf"/>
</dbReference>